<name>A0A016UKQ1_9BILA</name>
<dbReference type="Proteomes" id="UP000024635">
    <property type="component" value="Unassembled WGS sequence"/>
</dbReference>
<reference evidence="2" key="1">
    <citation type="journal article" date="2015" name="Nat. Genet.">
        <title>The genome and transcriptome of the zoonotic hookworm Ancylostoma ceylanicum identify infection-specific gene families.</title>
        <authorList>
            <person name="Schwarz E.M."/>
            <person name="Hu Y."/>
            <person name="Antoshechkin I."/>
            <person name="Miller M.M."/>
            <person name="Sternberg P.W."/>
            <person name="Aroian R.V."/>
        </authorList>
    </citation>
    <scope>NUCLEOTIDE SEQUENCE</scope>
    <source>
        <strain evidence="2">HY135</strain>
    </source>
</reference>
<sequence>MNSVSTLQSIPLILVSHSKDEILDLKLLINYKIPCNEINLDHEYYIIVLRCCESKNLPNRRAVMILARALQNARSRLILDARMFLIKS</sequence>
<proteinExistence type="predicted"/>
<evidence type="ECO:0000313" key="1">
    <source>
        <dbReference type="EMBL" id="EYC15491.1"/>
    </source>
</evidence>
<protein>
    <submittedName>
        <fullName evidence="1">Uncharacterized protein</fullName>
    </submittedName>
</protein>
<keyword evidence="2" id="KW-1185">Reference proteome</keyword>
<gene>
    <name evidence="1" type="primary">Acey_s0036.g3174</name>
    <name evidence="1" type="ORF">Y032_0036g3174</name>
</gene>
<comment type="caution">
    <text evidence="1">The sequence shown here is derived from an EMBL/GenBank/DDBJ whole genome shotgun (WGS) entry which is preliminary data.</text>
</comment>
<accession>A0A016UKQ1</accession>
<dbReference type="EMBL" id="JARK01001372">
    <property type="protein sequence ID" value="EYC15491.1"/>
    <property type="molecule type" value="Genomic_DNA"/>
</dbReference>
<dbReference type="AlphaFoldDB" id="A0A016UKQ1"/>
<organism evidence="1 2">
    <name type="scientific">Ancylostoma ceylanicum</name>
    <dbReference type="NCBI Taxonomy" id="53326"/>
    <lineage>
        <taxon>Eukaryota</taxon>
        <taxon>Metazoa</taxon>
        <taxon>Ecdysozoa</taxon>
        <taxon>Nematoda</taxon>
        <taxon>Chromadorea</taxon>
        <taxon>Rhabditida</taxon>
        <taxon>Rhabditina</taxon>
        <taxon>Rhabditomorpha</taxon>
        <taxon>Strongyloidea</taxon>
        <taxon>Ancylostomatidae</taxon>
        <taxon>Ancylostomatinae</taxon>
        <taxon>Ancylostoma</taxon>
    </lineage>
</organism>
<evidence type="ECO:0000313" key="2">
    <source>
        <dbReference type="Proteomes" id="UP000024635"/>
    </source>
</evidence>